<comment type="caution">
    <text evidence="3">The sequence shown here is derived from an EMBL/GenBank/DDBJ whole genome shotgun (WGS) entry which is preliminary data.</text>
</comment>
<keyword evidence="1 2" id="KW-0732">Signal</keyword>
<dbReference type="InterPro" id="IPR001611">
    <property type="entry name" value="Leu-rich_rpt"/>
</dbReference>
<organism evidence="3 4">
    <name type="scientific">Candida viswanathii</name>
    <dbReference type="NCBI Taxonomy" id="5486"/>
    <lineage>
        <taxon>Eukaryota</taxon>
        <taxon>Fungi</taxon>
        <taxon>Dikarya</taxon>
        <taxon>Ascomycota</taxon>
        <taxon>Saccharomycotina</taxon>
        <taxon>Pichiomycetes</taxon>
        <taxon>Debaryomycetaceae</taxon>
        <taxon>Candida/Lodderomyces clade</taxon>
        <taxon>Candida</taxon>
    </lineage>
</organism>
<accession>A0A367YBW9</accession>
<dbReference type="AlphaFoldDB" id="A0A367YBW9"/>
<dbReference type="GO" id="GO:0031012">
    <property type="term" value="C:extracellular matrix"/>
    <property type="evidence" value="ECO:0007669"/>
    <property type="project" value="TreeGrafter"/>
</dbReference>
<evidence type="ECO:0000313" key="3">
    <source>
        <dbReference type="EMBL" id="RCK63297.1"/>
    </source>
</evidence>
<proteinExistence type="predicted"/>
<evidence type="ECO:0000256" key="2">
    <source>
        <dbReference type="SAM" id="SignalP"/>
    </source>
</evidence>
<reference evidence="3 4" key="1">
    <citation type="submission" date="2018-06" db="EMBL/GenBank/DDBJ databases">
        <title>Whole genome sequencing of Candida tropicalis (genome annotated by CSBL at Korea University).</title>
        <authorList>
            <person name="Ahn J."/>
        </authorList>
    </citation>
    <scope>NUCLEOTIDE SEQUENCE [LARGE SCALE GENOMIC DNA]</scope>
    <source>
        <strain evidence="3 4">ATCC 20962</strain>
    </source>
</reference>
<dbReference type="InterPro" id="IPR032675">
    <property type="entry name" value="LRR_dom_sf"/>
</dbReference>
<dbReference type="Gene3D" id="3.80.10.10">
    <property type="entry name" value="Ribonuclease Inhibitor"/>
    <property type="match status" value="3"/>
</dbReference>
<dbReference type="PANTHER" id="PTHR24373:SF370">
    <property type="entry name" value="FISH-LIPS, ISOFORM E"/>
    <property type="match status" value="1"/>
</dbReference>
<evidence type="ECO:0000256" key="1">
    <source>
        <dbReference type="ARBA" id="ARBA00022729"/>
    </source>
</evidence>
<name>A0A367YBW9_9ASCO</name>
<dbReference type="SUPFAM" id="SSF52047">
    <property type="entry name" value="RNI-like"/>
    <property type="match status" value="2"/>
</dbReference>
<dbReference type="Pfam" id="PF13516">
    <property type="entry name" value="LRR_6"/>
    <property type="match status" value="2"/>
</dbReference>
<feature type="chain" id="PRO_5017042589" evidence="2">
    <location>
        <begin position="18"/>
        <end position="720"/>
    </location>
</feature>
<dbReference type="Proteomes" id="UP000253472">
    <property type="component" value="Unassembled WGS sequence"/>
</dbReference>
<feature type="signal peptide" evidence="2">
    <location>
        <begin position="1"/>
        <end position="17"/>
    </location>
</feature>
<dbReference type="PROSITE" id="PS51450">
    <property type="entry name" value="LRR"/>
    <property type="match status" value="2"/>
</dbReference>
<dbReference type="PANTHER" id="PTHR24373">
    <property type="entry name" value="SLIT RELATED LEUCINE-RICH REPEAT NEURONAL PROTEIN"/>
    <property type="match status" value="1"/>
</dbReference>
<dbReference type="EMBL" id="QLNQ01000024">
    <property type="protein sequence ID" value="RCK63297.1"/>
    <property type="molecule type" value="Genomic_DNA"/>
</dbReference>
<protein>
    <submittedName>
        <fullName evidence="3">Podocan</fullName>
    </submittedName>
</protein>
<gene>
    <name evidence="3" type="primary">PODN</name>
    <name evidence="3" type="ORF">Cantr_09969</name>
</gene>
<dbReference type="OrthoDB" id="4019115at2759"/>
<sequence>MSLFLTLPAEILQLVFAQIPNRQLDRLKDISEIKRYVLAQLYSLVVIEAFHHKTTVIGDYQLDEHIELEIADDDYTPSFADYNEYVDFLEENPFVRPGKMDFEQVQDLFKLHLSRPELLQGCKIVIHLETELEEPIFQELKALPYPIDQIMTIGDFFDEEYFDSGDDWYDRIRCITIDFGGSLDLKCALARLGFKSLRELDLSELEVEEDKLKYIPRHVRYLKLELDLTDNKFLKDFPPLLETLDLELSCTDSEDDDGNLIEYDISHLQKLKVLVLDDCEILLKFPPSLKELQLVSGWIDLNRVKQQCPELESLRLQEISWWPHVTCPPQCALPDSLVELFIGTEILLLGLEKLVREGNAALESSDNELRIDFLPKTLRKLMVFGEELDYYDEDSEFLKDRELCLDLRHLCHLRELSLDTSSQYFKIENYPASLKRIYIESLAEFDTDGFKDLSNLIYVSIKECEGQAPIELATPYLRYLDLSSNTISNITSTNFVIPSTVHEIDLSHNDDLEIEETFEFPTNLQVLLLKSCDLRRPPKLPPNLKSLSLAGNYIAELQEFPPSLRVLELEGNEITEQTLSKLDLKSCTYLKVLNLSSNNVESLLIQDFPKSLTHLFLNDMGIKRILGSFAEFPDLEEIGLSQNLLSDYFVSEVGRDKELFGNGIKVVWLDRNELTSHCAQSIMRELIKKPKFRCLNIGQQTQLAEIDDWVDKVCYVQNEE</sequence>
<keyword evidence="4" id="KW-1185">Reference proteome</keyword>
<dbReference type="InterPro" id="IPR050328">
    <property type="entry name" value="Dev_Immune_Receptor"/>
</dbReference>
<dbReference type="STRING" id="5486.A0A367YBW9"/>
<evidence type="ECO:0000313" key="4">
    <source>
        <dbReference type="Proteomes" id="UP000253472"/>
    </source>
</evidence>